<organism evidence="3 4">
    <name type="scientific">Aotus nancymaae</name>
    <name type="common">Ma's night monkey</name>
    <dbReference type="NCBI Taxonomy" id="37293"/>
    <lineage>
        <taxon>Eukaryota</taxon>
        <taxon>Metazoa</taxon>
        <taxon>Chordata</taxon>
        <taxon>Craniata</taxon>
        <taxon>Vertebrata</taxon>
        <taxon>Euteleostomi</taxon>
        <taxon>Mammalia</taxon>
        <taxon>Eutheria</taxon>
        <taxon>Euarchontoglires</taxon>
        <taxon>Primates</taxon>
        <taxon>Haplorrhini</taxon>
        <taxon>Platyrrhini</taxon>
        <taxon>Aotidae</taxon>
        <taxon>Aotus</taxon>
    </lineage>
</organism>
<keyword evidence="2" id="KW-1133">Transmembrane helix</keyword>
<comment type="similarity">
    <text evidence="1">Belongs to the class-I aminoacyl-tRNA synthetase family.</text>
</comment>
<sequence>MERKGTAKVDFLKKIEKEIQQKWDTERVFEINASNLEKQTNKFFACIFSFNLLFLSLFAVGYQRLKGKCCLFPFGLHCTGMPIKACADKLKREIELYGCPPDFPDEEEEEEETNVKIEDTIIKDKAKGKKLLLKLDLLNTSGAL</sequence>
<dbReference type="Gene3D" id="3.40.50.620">
    <property type="entry name" value="HUPs"/>
    <property type="match status" value="1"/>
</dbReference>
<accession>A0A2K5BZ65</accession>
<dbReference type="PANTHER" id="PTHR45794">
    <property type="entry name" value="LEUCYL-TRNA SYNTHETASE"/>
    <property type="match status" value="1"/>
</dbReference>
<proteinExistence type="inferred from homology"/>
<dbReference type="PANTHER" id="PTHR45794:SF1">
    <property type="entry name" value="LEUCINE--TRNA LIGASE, CYTOPLASMIC"/>
    <property type="match status" value="1"/>
</dbReference>
<protein>
    <submittedName>
        <fullName evidence="3">Leucyl-tRNA synthetase 1</fullName>
    </submittedName>
</protein>
<dbReference type="Ensembl" id="ENSANAT00000015820.1">
    <property type="protein sequence ID" value="ENSANAP00000001741.1"/>
    <property type="gene ID" value="ENSANAG00000014375.1"/>
</dbReference>
<dbReference type="Proteomes" id="UP000233020">
    <property type="component" value="Unplaced"/>
</dbReference>
<keyword evidence="2" id="KW-0812">Transmembrane</keyword>
<reference evidence="3" key="1">
    <citation type="submission" date="2025-08" db="UniProtKB">
        <authorList>
            <consortium name="Ensembl"/>
        </authorList>
    </citation>
    <scope>IDENTIFICATION</scope>
</reference>
<dbReference type="InterPro" id="IPR014729">
    <property type="entry name" value="Rossmann-like_a/b/a_fold"/>
</dbReference>
<keyword evidence="2" id="KW-0472">Membrane</keyword>
<dbReference type="GeneTree" id="ENSGT00390000012163"/>
<dbReference type="GO" id="GO:0005524">
    <property type="term" value="F:ATP binding"/>
    <property type="evidence" value="ECO:0007669"/>
    <property type="project" value="InterPro"/>
</dbReference>
<keyword evidence="4" id="KW-1185">Reference proteome</keyword>
<evidence type="ECO:0000313" key="3">
    <source>
        <dbReference type="Ensembl" id="ENSANAP00000001741.1"/>
    </source>
</evidence>
<feature type="transmembrane region" description="Helical" evidence="2">
    <location>
        <begin position="43"/>
        <end position="62"/>
    </location>
</feature>
<dbReference type="SUPFAM" id="SSF52374">
    <property type="entry name" value="Nucleotidylyl transferase"/>
    <property type="match status" value="1"/>
</dbReference>
<evidence type="ECO:0000256" key="1">
    <source>
        <dbReference type="ARBA" id="ARBA00005594"/>
    </source>
</evidence>
<dbReference type="AlphaFoldDB" id="A0A2K5BZ65"/>
<gene>
    <name evidence="3" type="primary">LARS1</name>
</gene>
<evidence type="ECO:0000256" key="2">
    <source>
        <dbReference type="SAM" id="Phobius"/>
    </source>
</evidence>
<dbReference type="InterPro" id="IPR004493">
    <property type="entry name" value="Leu-tRNA-synth_Ia_arc/euk"/>
</dbReference>
<name>A0A2K5BZ65_AOTNA</name>
<dbReference type="GO" id="GO:0006429">
    <property type="term" value="P:leucyl-tRNA aminoacylation"/>
    <property type="evidence" value="ECO:0007669"/>
    <property type="project" value="InterPro"/>
</dbReference>
<evidence type="ECO:0000313" key="4">
    <source>
        <dbReference type="Proteomes" id="UP000233020"/>
    </source>
</evidence>
<reference evidence="3" key="2">
    <citation type="submission" date="2025-09" db="UniProtKB">
        <authorList>
            <consortium name="Ensembl"/>
        </authorList>
    </citation>
    <scope>IDENTIFICATION</scope>
</reference>
<dbReference type="GO" id="GO:0004823">
    <property type="term" value="F:leucine-tRNA ligase activity"/>
    <property type="evidence" value="ECO:0007669"/>
    <property type="project" value="InterPro"/>
</dbReference>